<evidence type="ECO:0000313" key="6">
    <source>
        <dbReference type="Proteomes" id="UP000563601"/>
    </source>
</evidence>
<evidence type="ECO:0000313" key="4">
    <source>
        <dbReference type="EMBL" id="QHQ40234.1"/>
    </source>
</evidence>
<name>A0A6P1TBT9_9GAMM</name>
<dbReference type="GO" id="GO:0004175">
    <property type="term" value="F:endopeptidase activity"/>
    <property type="evidence" value="ECO:0007669"/>
    <property type="project" value="UniProtKB-ARBA"/>
</dbReference>
<dbReference type="Proteomes" id="UP000563601">
    <property type="component" value="Unassembled WGS sequence"/>
</dbReference>
<keyword evidence="1" id="KW-0472">Membrane</keyword>
<evidence type="ECO:0000313" key="5">
    <source>
        <dbReference type="Proteomes" id="UP000464675"/>
    </source>
</evidence>
<accession>A0A6P1TBT9</accession>
<feature type="transmembrane region" description="Helical" evidence="1">
    <location>
        <begin position="20"/>
        <end position="41"/>
    </location>
</feature>
<evidence type="ECO:0000256" key="1">
    <source>
        <dbReference type="SAM" id="Phobius"/>
    </source>
</evidence>
<dbReference type="EMBL" id="JACHHR010000003">
    <property type="protein sequence ID" value="MBB5212629.1"/>
    <property type="molecule type" value="Genomic_DNA"/>
</dbReference>
<keyword evidence="1" id="KW-1133">Transmembrane helix</keyword>
<feature type="domain" description="CAAX prenyl protease 2/Lysostaphin resistance protein A-like" evidence="2">
    <location>
        <begin position="148"/>
        <end position="233"/>
    </location>
</feature>
<dbReference type="GO" id="GO:0080120">
    <property type="term" value="P:CAAX-box protein maturation"/>
    <property type="evidence" value="ECO:0007669"/>
    <property type="project" value="UniProtKB-ARBA"/>
</dbReference>
<sequence length="245" mass="26792">MPETTLSQRPVSPWTFRAGLLVLVCFALLYTCTSAAHMLLVKHAIGFEAYLGDGPGLPQHLLLTLQLTKAVLLLGVLAVALQRRGLDWATLGLRPTTRKWLMLAVLVAVAGLLIRLMLARWMSVAVPDWATFMRSPYGSVDSGMMVSIALGFCTVLLTPFAEEVFFRGFLFTWMTGHRPVWLAMLVSSLIFGAMHIIPPQAISAALMALALCALYWFSNSLWPPILAHVIGNGIAYFSMLANSAS</sequence>
<feature type="transmembrane region" description="Helical" evidence="1">
    <location>
        <begin position="202"/>
        <end position="218"/>
    </location>
</feature>
<keyword evidence="1" id="KW-0812">Transmembrane</keyword>
<keyword evidence="5" id="KW-1185">Reference proteome</keyword>
<feature type="transmembrane region" description="Helical" evidence="1">
    <location>
        <begin position="142"/>
        <end position="160"/>
    </location>
</feature>
<dbReference type="InterPro" id="IPR052710">
    <property type="entry name" value="CAAX_protease"/>
</dbReference>
<dbReference type="OrthoDB" id="6637383at2"/>
<gene>
    <name evidence="4" type="ORF">GTQ55_15440</name>
    <name evidence="3" type="ORF">HNQ53_002854</name>
</gene>
<reference evidence="3 6" key="2">
    <citation type="submission" date="2020-08" db="EMBL/GenBank/DDBJ databases">
        <title>Genomic Encyclopedia of Type Strains, Phase IV (KMG-IV): sequencing the most valuable type-strain genomes for metagenomic binning, comparative biology and taxonomic classification.</title>
        <authorList>
            <person name="Goeker M."/>
        </authorList>
    </citation>
    <scope>NUCLEOTIDE SEQUENCE [LARGE SCALE GENOMIC DNA]</scope>
    <source>
        <strain evidence="3 6">DSM 11525</strain>
    </source>
</reference>
<feature type="transmembrane region" description="Helical" evidence="1">
    <location>
        <begin position="225"/>
        <end position="244"/>
    </location>
</feature>
<evidence type="ECO:0000259" key="2">
    <source>
        <dbReference type="Pfam" id="PF02517"/>
    </source>
</evidence>
<dbReference type="GO" id="GO:0008237">
    <property type="term" value="F:metallopeptidase activity"/>
    <property type="evidence" value="ECO:0007669"/>
    <property type="project" value="UniProtKB-KW"/>
</dbReference>
<organism evidence="3 6">
    <name type="scientific">Microbulbifer hydrolyticus</name>
    <dbReference type="NCBI Taxonomy" id="48074"/>
    <lineage>
        <taxon>Bacteria</taxon>
        <taxon>Pseudomonadati</taxon>
        <taxon>Pseudomonadota</taxon>
        <taxon>Gammaproteobacteria</taxon>
        <taxon>Cellvibrionales</taxon>
        <taxon>Microbulbiferaceae</taxon>
        <taxon>Microbulbifer</taxon>
    </lineage>
</organism>
<keyword evidence="4" id="KW-0482">Metalloprotease</keyword>
<dbReference type="AlphaFoldDB" id="A0A6P1TBT9"/>
<dbReference type="PANTHER" id="PTHR36435">
    <property type="entry name" value="SLR1288 PROTEIN"/>
    <property type="match status" value="1"/>
</dbReference>
<dbReference type="Proteomes" id="UP000464675">
    <property type="component" value="Chromosome"/>
</dbReference>
<feature type="transmembrane region" description="Helical" evidence="1">
    <location>
        <begin position="61"/>
        <end position="81"/>
    </location>
</feature>
<protein>
    <submittedName>
        <fullName evidence="4">CPBP family intramembrane metalloprotease</fullName>
    </submittedName>
</protein>
<proteinExistence type="predicted"/>
<keyword evidence="4" id="KW-0378">Hydrolase</keyword>
<dbReference type="Pfam" id="PF02517">
    <property type="entry name" value="Rce1-like"/>
    <property type="match status" value="1"/>
</dbReference>
<dbReference type="InterPro" id="IPR003675">
    <property type="entry name" value="Rce1/LyrA-like_dom"/>
</dbReference>
<reference evidence="4 5" key="1">
    <citation type="submission" date="2020-01" db="EMBL/GenBank/DDBJ databases">
        <title>The possibility of degradation of plastic by Microbulbifer hydrolyticus IRE-31.</title>
        <authorList>
            <person name="Liu L."/>
        </authorList>
    </citation>
    <scope>NUCLEOTIDE SEQUENCE [LARGE SCALE GENOMIC DNA]</scope>
    <source>
        <strain evidence="4 5">IRE-31</strain>
    </source>
</reference>
<keyword evidence="4" id="KW-0645">Protease</keyword>
<dbReference type="RefSeq" id="WP_161859532.1">
    <property type="nucleotide sequence ID" value="NZ_CP047491.1"/>
</dbReference>
<feature type="transmembrane region" description="Helical" evidence="1">
    <location>
        <begin position="101"/>
        <end position="122"/>
    </location>
</feature>
<feature type="transmembrane region" description="Helical" evidence="1">
    <location>
        <begin position="180"/>
        <end position="196"/>
    </location>
</feature>
<dbReference type="PANTHER" id="PTHR36435:SF1">
    <property type="entry name" value="CAAX AMINO TERMINAL PROTEASE FAMILY PROTEIN"/>
    <property type="match status" value="1"/>
</dbReference>
<evidence type="ECO:0000313" key="3">
    <source>
        <dbReference type="EMBL" id="MBB5212629.1"/>
    </source>
</evidence>
<dbReference type="EMBL" id="CP047491">
    <property type="protein sequence ID" value="QHQ40234.1"/>
    <property type="molecule type" value="Genomic_DNA"/>
</dbReference>